<dbReference type="EMBL" id="EQ962653">
    <property type="protein sequence ID" value="EED21290.1"/>
    <property type="molecule type" value="Genomic_DNA"/>
</dbReference>
<evidence type="ECO:0000256" key="2">
    <source>
        <dbReference type="ARBA" id="ARBA00023015"/>
    </source>
</evidence>
<evidence type="ECO:0000256" key="1">
    <source>
        <dbReference type="ARBA" id="ARBA00004123"/>
    </source>
</evidence>
<dbReference type="CDD" id="cd12148">
    <property type="entry name" value="fungal_TF_MHR"/>
    <property type="match status" value="1"/>
</dbReference>
<dbReference type="SMART" id="SM00906">
    <property type="entry name" value="Fungal_trans"/>
    <property type="match status" value="1"/>
</dbReference>
<dbReference type="OMA" id="CENEPAG"/>
<evidence type="ECO:0000313" key="8">
    <source>
        <dbReference type="EMBL" id="EED21290.1"/>
    </source>
</evidence>
<keyword evidence="2" id="KW-0805">Transcription regulation</keyword>
<keyword evidence="3" id="KW-0238">DNA-binding</keyword>
<dbReference type="RefSeq" id="XP_002478253.1">
    <property type="nucleotide sequence ID" value="XM_002478208.1"/>
</dbReference>
<evidence type="ECO:0000256" key="4">
    <source>
        <dbReference type="ARBA" id="ARBA00023163"/>
    </source>
</evidence>
<dbReference type="eggNOG" id="ENOG502QZJZ">
    <property type="taxonomic scope" value="Eukaryota"/>
</dbReference>
<dbReference type="HOGENOM" id="CLU_011099_2_0_1"/>
<gene>
    <name evidence="8" type="ORF">TSTA_085210</name>
</gene>
<evidence type="ECO:0000256" key="5">
    <source>
        <dbReference type="ARBA" id="ARBA00023242"/>
    </source>
</evidence>
<protein>
    <recommendedName>
        <fullName evidence="7">Xylanolytic transcriptional activator regulatory domain-containing protein</fullName>
    </recommendedName>
</protein>
<comment type="subcellular location">
    <subcellularLocation>
        <location evidence="1">Nucleus</location>
    </subcellularLocation>
</comment>
<dbReference type="Pfam" id="PF04082">
    <property type="entry name" value="Fungal_trans"/>
    <property type="match status" value="1"/>
</dbReference>
<dbReference type="AlphaFoldDB" id="B8M0J3"/>
<dbReference type="GO" id="GO:0003700">
    <property type="term" value="F:DNA-binding transcription factor activity"/>
    <property type="evidence" value="ECO:0007669"/>
    <property type="project" value="InterPro"/>
</dbReference>
<accession>B8M0J3</accession>
<name>B8M0J3_TALSN</name>
<evidence type="ECO:0000256" key="6">
    <source>
        <dbReference type="SAM" id="MobiDB-lite"/>
    </source>
</evidence>
<dbReference type="InterPro" id="IPR007219">
    <property type="entry name" value="XnlR_reg_dom"/>
</dbReference>
<dbReference type="GeneID" id="8106127"/>
<organism evidence="8 9">
    <name type="scientific">Talaromyces stipitatus (strain ATCC 10500 / CBS 375.48 / QM 6759 / NRRL 1006)</name>
    <name type="common">Penicillium stipitatum</name>
    <dbReference type="NCBI Taxonomy" id="441959"/>
    <lineage>
        <taxon>Eukaryota</taxon>
        <taxon>Fungi</taxon>
        <taxon>Dikarya</taxon>
        <taxon>Ascomycota</taxon>
        <taxon>Pezizomycotina</taxon>
        <taxon>Eurotiomycetes</taxon>
        <taxon>Eurotiomycetidae</taxon>
        <taxon>Eurotiales</taxon>
        <taxon>Trichocomaceae</taxon>
        <taxon>Talaromyces</taxon>
        <taxon>Talaromyces sect. Talaromyces</taxon>
    </lineage>
</organism>
<proteinExistence type="predicted"/>
<dbReference type="PANTHER" id="PTHR46910:SF37">
    <property type="entry name" value="ZN(II)2CYS6 TRANSCRIPTION FACTOR (EUROFUNG)"/>
    <property type="match status" value="1"/>
</dbReference>
<feature type="region of interest" description="Disordered" evidence="6">
    <location>
        <begin position="641"/>
        <end position="667"/>
    </location>
</feature>
<dbReference type="InParanoid" id="B8M0J3"/>
<dbReference type="PANTHER" id="PTHR46910">
    <property type="entry name" value="TRANSCRIPTION FACTOR PDR1"/>
    <property type="match status" value="1"/>
</dbReference>
<keyword evidence="9" id="KW-1185">Reference proteome</keyword>
<evidence type="ECO:0000313" key="9">
    <source>
        <dbReference type="Proteomes" id="UP000001745"/>
    </source>
</evidence>
<dbReference type="GO" id="GO:0008270">
    <property type="term" value="F:zinc ion binding"/>
    <property type="evidence" value="ECO:0007669"/>
    <property type="project" value="InterPro"/>
</dbReference>
<dbReference type="Proteomes" id="UP000001745">
    <property type="component" value="Unassembled WGS sequence"/>
</dbReference>
<evidence type="ECO:0000259" key="7">
    <source>
        <dbReference type="SMART" id="SM00906"/>
    </source>
</evidence>
<evidence type="ECO:0000256" key="3">
    <source>
        <dbReference type="ARBA" id="ARBA00023125"/>
    </source>
</evidence>
<dbReference type="OrthoDB" id="2123952at2759"/>
<dbReference type="PhylomeDB" id="B8M0J3"/>
<dbReference type="InterPro" id="IPR050987">
    <property type="entry name" value="AtrR-like"/>
</dbReference>
<keyword evidence="4" id="KW-0804">Transcription</keyword>
<feature type="compositionally biased region" description="Basic and acidic residues" evidence="6">
    <location>
        <begin position="651"/>
        <end position="660"/>
    </location>
</feature>
<dbReference type="GO" id="GO:0003677">
    <property type="term" value="F:DNA binding"/>
    <property type="evidence" value="ECO:0007669"/>
    <property type="project" value="UniProtKB-KW"/>
</dbReference>
<sequence length="788" mass="87556">MPAHAASPAPRPLGLPPTLLPIHIFAPHVTCANASRSNVKSKVTAVFIALTAGQHVSRRWLSARRGSQQGLMFFNALAPGILTTPRSTSLIDIENRIKRMESLITASGLDTQSNSVAASSPAASDSSLTNPIKLTDRLSTLMINENGKTRFLGGSSGFSLFSPQGLEWITQKTGSDELSRFIHELVANVQTRSDKTTAELYRPPFASEREPLPPKHIADRYVDSFFESYNKLIPLYDRAAFDQNYELQYSGHPPSGPAWYASLNTVLCLGCLLLQVRARSNAADNPENRIWKKYLRNASGCLLDLLFGEASLEAIQALIGMAVVQQVNLEPQAVYMLVAAAGRLAYGIGLHRSVNDSGLSEVEILQRQNLFWVVYIMDKSIALRLGHPSVMNDDDIGIDLPLEKGSGEVRSDSTTTRAGMFRYNVQLARLESRIYSALYSARGQTKSPMERMRLVGELDKAVVEWKEHLPVEIRPETPIQCQEDLVLPIVLMHFAYFNCLTLIHRASVHHGSWTSIHHNQHTDTVQDDGRLNPRVYASHAICLAVARQSIQLLNLVDFETRAVGKSSLWMLLYHPISNFLTLFANTLQNPQDPQAVPDLRLMDTVISLLSEPAFHVNVATTNTAQLFIQLSNVARKLVERTNSGVAKPTKRSRDEYDPRQDNNSQISAQDFQVYETLPESEISRQQSCSTISFSIQPHIAKGTNNVENLTTSSLDSYGSGDMFQQHISNPPVLFYPSDPIEGDLFAMSDTLMIPNSTLPYSDHISFAPITTDYFEWNLANLWSFGQSS</sequence>
<dbReference type="GO" id="GO:0005634">
    <property type="term" value="C:nucleus"/>
    <property type="evidence" value="ECO:0007669"/>
    <property type="project" value="UniProtKB-SubCell"/>
</dbReference>
<keyword evidence="5" id="KW-0539">Nucleus</keyword>
<feature type="domain" description="Xylanolytic transcriptional activator regulatory" evidence="7">
    <location>
        <begin position="334"/>
        <end position="407"/>
    </location>
</feature>
<reference evidence="9" key="1">
    <citation type="journal article" date="2015" name="Genome Announc.">
        <title>Genome sequence of the AIDS-associated pathogen Penicillium marneffei (ATCC18224) and its near taxonomic relative Talaromyces stipitatus (ATCC10500).</title>
        <authorList>
            <person name="Nierman W.C."/>
            <person name="Fedorova-Abrams N.D."/>
            <person name="Andrianopoulos A."/>
        </authorList>
    </citation>
    <scope>NUCLEOTIDE SEQUENCE [LARGE SCALE GENOMIC DNA]</scope>
    <source>
        <strain evidence="9">ATCC 10500 / CBS 375.48 / QM 6759 / NRRL 1006</strain>
    </source>
</reference>
<dbReference type="GO" id="GO:0006351">
    <property type="term" value="P:DNA-templated transcription"/>
    <property type="evidence" value="ECO:0007669"/>
    <property type="project" value="InterPro"/>
</dbReference>
<dbReference type="VEuPathDB" id="FungiDB:TSTA_085210"/>